<dbReference type="PANTHER" id="PTHR39185:SF1">
    <property type="entry name" value="SWARMING MOTILITY PROTEIN SWRD"/>
    <property type="match status" value="1"/>
</dbReference>
<dbReference type="PANTHER" id="PTHR39185">
    <property type="entry name" value="SWARMING MOTILITY PROTEIN SWRD"/>
    <property type="match status" value="1"/>
</dbReference>
<evidence type="ECO:0008006" key="2">
    <source>
        <dbReference type="Google" id="ProtNLM"/>
    </source>
</evidence>
<reference evidence="1" key="1">
    <citation type="submission" date="2018-06" db="EMBL/GenBank/DDBJ databases">
        <authorList>
            <person name="Zhirakovskaya E."/>
        </authorList>
    </citation>
    <scope>NUCLEOTIDE SEQUENCE</scope>
</reference>
<gene>
    <name evidence="1" type="ORF">MNBD_ACTINO02-2198</name>
</gene>
<name>A0A3B0T4Y2_9ZZZZ</name>
<sequence>MIPVSPLKGRQVFLNADLIEAIESCPDTVLVLANGRRMVIVDSPEVVVHRIGEFRASVLAAVEANVKAAAPRLSLVDGTGE</sequence>
<dbReference type="AlphaFoldDB" id="A0A3B0T4Y2"/>
<protein>
    <recommendedName>
        <fullName evidence="2">Flagellar protein FlbD</fullName>
    </recommendedName>
</protein>
<dbReference type="InterPro" id="IPR009384">
    <property type="entry name" value="SwrD-like"/>
</dbReference>
<dbReference type="EMBL" id="UOEK01000584">
    <property type="protein sequence ID" value="VAW09462.1"/>
    <property type="molecule type" value="Genomic_DNA"/>
</dbReference>
<proteinExistence type="predicted"/>
<accession>A0A3B0T4Y2</accession>
<dbReference type="Pfam" id="PF06289">
    <property type="entry name" value="FlbD"/>
    <property type="match status" value="1"/>
</dbReference>
<organism evidence="1">
    <name type="scientific">hydrothermal vent metagenome</name>
    <dbReference type="NCBI Taxonomy" id="652676"/>
    <lineage>
        <taxon>unclassified sequences</taxon>
        <taxon>metagenomes</taxon>
        <taxon>ecological metagenomes</taxon>
    </lineage>
</organism>
<evidence type="ECO:0000313" key="1">
    <source>
        <dbReference type="EMBL" id="VAW09462.1"/>
    </source>
</evidence>